<evidence type="ECO:0000313" key="2">
    <source>
        <dbReference type="Proteomes" id="UP000014629"/>
    </source>
</evidence>
<proteinExistence type="predicted"/>
<keyword evidence="2" id="KW-1185">Reference proteome</keyword>
<dbReference type="RefSeq" id="WP_016642872.1">
    <property type="nucleotide sequence ID" value="NZ_AOPZ01000248.1"/>
</dbReference>
<dbReference type="Proteomes" id="UP000014629">
    <property type="component" value="Unassembled WGS sequence"/>
</dbReference>
<comment type="caution">
    <text evidence="1">The sequence shown here is derived from an EMBL/GenBank/DDBJ whole genome shotgun (WGS) entry which is preliminary data.</text>
</comment>
<sequence>MRLLLHGSVGHLAGGQEPVEAEPPALAEEVRRQAGASSVGATWVELVTTHASALLGILTAQPDAISERTREQVPAPASPVTLVEGTRQLLAALDRQLPVETAAWMQGYARVTAALEDGGSGGVRYVVATPLYVEYAAE</sequence>
<evidence type="ECO:0000313" key="1">
    <source>
        <dbReference type="EMBL" id="EPH42178.1"/>
    </source>
</evidence>
<dbReference type="PATRIC" id="fig|1286094.4.peg.4696"/>
<name>S3ZG99_9ACTN</name>
<dbReference type="NCBIfam" id="NF040893">
    <property type="entry name" value="SAVMC3_10250"/>
    <property type="match status" value="1"/>
</dbReference>
<gene>
    <name evidence="1" type="ORF">STRAU_4748</name>
</gene>
<accession>S3ZG99</accession>
<organism evidence="1 2">
    <name type="scientific">Streptomyces aurantiacus JA 4570</name>
    <dbReference type="NCBI Taxonomy" id="1286094"/>
    <lineage>
        <taxon>Bacteria</taxon>
        <taxon>Bacillati</taxon>
        <taxon>Actinomycetota</taxon>
        <taxon>Actinomycetes</taxon>
        <taxon>Kitasatosporales</taxon>
        <taxon>Streptomycetaceae</taxon>
        <taxon>Streptomyces</taxon>
        <taxon>Streptomyces aurantiacus group</taxon>
    </lineage>
</organism>
<dbReference type="InterPro" id="IPR054284">
    <property type="entry name" value="DUF7019"/>
</dbReference>
<reference evidence="1 2" key="1">
    <citation type="submission" date="2013-02" db="EMBL/GenBank/DDBJ databases">
        <title>Draft Genome Sequence of Streptomyces aurantiacus, Which Produces Setomimycin.</title>
        <authorList>
            <person name="Gruening B.A."/>
            <person name="Praeg A."/>
            <person name="Erxleben A."/>
            <person name="Guenther S."/>
            <person name="Mueller M."/>
        </authorList>
    </citation>
    <scope>NUCLEOTIDE SEQUENCE [LARGE SCALE GENOMIC DNA]</scope>
    <source>
        <strain evidence="1 2">JA 4570</strain>
    </source>
</reference>
<protein>
    <submittedName>
        <fullName evidence="1">Uncharacterized protein</fullName>
    </submittedName>
</protein>
<dbReference type="OrthoDB" id="3629987at2"/>
<dbReference type="EMBL" id="AOPZ01000248">
    <property type="protein sequence ID" value="EPH42178.1"/>
    <property type="molecule type" value="Genomic_DNA"/>
</dbReference>
<dbReference type="AlphaFoldDB" id="S3ZG99"/>